<dbReference type="PROSITE" id="PS50294">
    <property type="entry name" value="WD_REPEATS_REGION"/>
    <property type="match status" value="1"/>
</dbReference>
<evidence type="ECO:0000256" key="4">
    <source>
        <dbReference type="PROSITE-ProRule" id="PRU00221"/>
    </source>
</evidence>
<evidence type="ECO:0000256" key="2">
    <source>
        <dbReference type="ARBA" id="ARBA00022574"/>
    </source>
</evidence>
<evidence type="ECO:0000313" key="7">
    <source>
        <dbReference type="Proteomes" id="UP001146793"/>
    </source>
</evidence>
<dbReference type="Pfam" id="PF00400">
    <property type="entry name" value="WD40"/>
    <property type="match status" value="2"/>
</dbReference>
<feature type="compositionally biased region" description="Basic and acidic residues" evidence="5">
    <location>
        <begin position="786"/>
        <end position="798"/>
    </location>
</feature>
<dbReference type="Gene3D" id="2.130.10.10">
    <property type="entry name" value="YVTN repeat-like/Quinoprotein amine dehydrogenase"/>
    <property type="match status" value="1"/>
</dbReference>
<dbReference type="InterPro" id="IPR019775">
    <property type="entry name" value="WD40_repeat_CS"/>
</dbReference>
<feature type="compositionally biased region" description="Basic and acidic residues" evidence="5">
    <location>
        <begin position="154"/>
        <end position="173"/>
    </location>
</feature>
<reference evidence="6" key="1">
    <citation type="submission" date="2022-08" db="EMBL/GenBank/DDBJ databases">
        <title>Novel sulphate-reducing endosymbionts in the free-living metamonad Anaeramoeba.</title>
        <authorList>
            <person name="Jerlstrom-Hultqvist J."/>
            <person name="Cepicka I."/>
            <person name="Gallot-Lavallee L."/>
            <person name="Salas-Leiva D."/>
            <person name="Curtis B.A."/>
            <person name="Zahonova K."/>
            <person name="Pipaliya S."/>
            <person name="Dacks J."/>
            <person name="Roger A.J."/>
        </authorList>
    </citation>
    <scope>NUCLEOTIDE SEQUENCE</scope>
    <source>
        <strain evidence="6">Busselton2</strain>
    </source>
</reference>
<keyword evidence="6" id="KW-0675">Receptor</keyword>
<evidence type="ECO:0000256" key="3">
    <source>
        <dbReference type="ARBA" id="ARBA00022737"/>
    </source>
</evidence>
<dbReference type="GO" id="GO:0016567">
    <property type="term" value="P:protein ubiquitination"/>
    <property type="evidence" value="ECO:0007669"/>
    <property type="project" value="TreeGrafter"/>
</dbReference>
<dbReference type="SMART" id="SM00320">
    <property type="entry name" value="WD40"/>
    <property type="match status" value="3"/>
</dbReference>
<gene>
    <name evidence="6" type="ORF">M0812_21891</name>
</gene>
<feature type="region of interest" description="Disordered" evidence="5">
    <location>
        <begin position="773"/>
        <end position="798"/>
    </location>
</feature>
<evidence type="ECO:0000256" key="5">
    <source>
        <dbReference type="SAM" id="MobiDB-lite"/>
    </source>
</evidence>
<feature type="region of interest" description="Disordered" evidence="5">
    <location>
        <begin position="144"/>
        <end position="181"/>
    </location>
</feature>
<dbReference type="InterPro" id="IPR036322">
    <property type="entry name" value="WD40_repeat_dom_sf"/>
</dbReference>
<dbReference type="InterPro" id="IPR015943">
    <property type="entry name" value="WD40/YVTN_repeat-like_dom_sf"/>
</dbReference>
<protein>
    <submittedName>
        <fullName evidence="6">Peroxisomal targeting signal 2 receptor</fullName>
    </submittedName>
</protein>
<organism evidence="6 7">
    <name type="scientific">Anaeramoeba flamelloides</name>
    <dbReference type="NCBI Taxonomy" id="1746091"/>
    <lineage>
        <taxon>Eukaryota</taxon>
        <taxon>Metamonada</taxon>
        <taxon>Anaeramoebidae</taxon>
        <taxon>Anaeramoeba</taxon>
    </lineage>
</organism>
<feature type="repeat" description="WD" evidence="4">
    <location>
        <begin position="341"/>
        <end position="383"/>
    </location>
</feature>
<dbReference type="AlphaFoldDB" id="A0AAV7YX06"/>
<evidence type="ECO:0000256" key="1">
    <source>
        <dbReference type="ARBA" id="ARBA00005672"/>
    </source>
</evidence>
<sequence length="997" mass="115843">MAFSNWRNNIEFSGATTFLDEGNLELTNKPLQHFALHDEEEMFVTCTKHDDYDSNTSSQNLYNLSLYKRKKELKQAKGYSSDFNLVHQLLCDQIFDVKWHGKYLVVGTSVGASLYKIKKSQLLGKQKGSRDLVKGKPINFMHLPAYGQNGNDEGNGKENEKEKEKEKEKEIRKEKKTKSMRTINSTLTSNSRVYLEIDPFSSQNFLTYTNESLKLWRFDNNKSPQVHINSTSTITCCKYSPLTGGVLAIGNGCGSFFLSDTRILSLKSQYSTTTGSSTLQKNSQNGTYPGSVWYSQNDTHEGNLQAIGWSPFYPFVLATAGEDYLIKVWDIRNDQVPVANLNTNSNVVSHIAWSNTHPELLVSASIDSTVQYWSLNSPSYLMYTSKSEVSSRPISLNFSKNIPFVMYTGYEYDGVVETTINNEFFQAMMDNNEKQLKKRKELNNKEINTDSYFQFEFENEFELEFGKKKKNKKKEIQIESIQRKPLHQRTMVNINLSNNLNDLNEKEREIEHLIFYRELDRASKLIRSNSHLLIKEHKADKAIKFLDMMQPVSLKDIEKLSLKEIFLTTYAKIPLNFNSLSVFQIDREFNKTIKQMKILATITGFISQGNAIKLIEYLSNIKKFIKKWDFNEIVRIVEIVKEVDYLSAIDITIRYGETAADQEQSNFLNLAFPFIYPTIYDDYQDVFFKNQPQIKMRNNKDGKQIETEKERRRRIINEKRILANLKRKEKKRDLSYSISKPLITFINIKNELILTQRVYELLWNNKAQPFYKSGSGSSTGSGSGSKKKDEKASQENRNPSEKIIQLLKNQKQLISIPMIRLYLMLLLQQKKIRDFYVTACSYCENKFSSYSIKRLVENIMHLIGQKFLERQVGNPVYKKKTKNTKAKIHKTKVILKKLQEKILLLVDIANNSSLTKPLVEFVENRLKELRTQFEKELKKLYKLIDDQNEIKKISKSFLKKLDEVTRERCKSCKRSINVVKRVVEGYETIFEKSNSNN</sequence>
<feature type="repeat" description="WD" evidence="4">
    <location>
        <begin position="297"/>
        <end position="339"/>
    </location>
</feature>
<keyword evidence="2 4" id="KW-0853">WD repeat</keyword>
<comment type="similarity">
    <text evidence="1">Belongs to the WD repeat EIPR1 family.</text>
</comment>
<dbReference type="InterPro" id="IPR040323">
    <property type="entry name" value="EIPR1"/>
</dbReference>
<dbReference type="PROSITE" id="PS00678">
    <property type="entry name" value="WD_REPEATS_1"/>
    <property type="match status" value="1"/>
</dbReference>
<comment type="caution">
    <text evidence="6">The sequence shown here is derived from an EMBL/GenBank/DDBJ whole genome shotgun (WGS) entry which is preliminary data.</text>
</comment>
<dbReference type="SUPFAM" id="SSF50978">
    <property type="entry name" value="WD40 repeat-like"/>
    <property type="match status" value="1"/>
</dbReference>
<name>A0AAV7YX06_9EUKA</name>
<keyword evidence="3" id="KW-0677">Repeat</keyword>
<dbReference type="PANTHER" id="PTHR14205">
    <property type="entry name" value="WD-REPEAT PROTEIN"/>
    <property type="match status" value="1"/>
</dbReference>
<dbReference type="EMBL" id="JANTQA010000047">
    <property type="protein sequence ID" value="KAJ3432945.1"/>
    <property type="molecule type" value="Genomic_DNA"/>
</dbReference>
<proteinExistence type="inferred from homology"/>
<dbReference type="PROSITE" id="PS50082">
    <property type="entry name" value="WD_REPEATS_2"/>
    <property type="match status" value="2"/>
</dbReference>
<dbReference type="Proteomes" id="UP001146793">
    <property type="component" value="Unassembled WGS sequence"/>
</dbReference>
<evidence type="ECO:0000313" key="6">
    <source>
        <dbReference type="EMBL" id="KAJ3432945.1"/>
    </source>
</evidence>
<dbReference type="PANTHER" id="PTHR14205:SF15">
    <property type="entry name" value="EARP AND GARP COMPLEX-INTERACTING PROTEIN 1"/>
    <property type="match status" value="1"/>
</dbReference>
<dbReference type="InterPro" id="IPR001680">
    <property type="entry name" value="WD40_rpt"/>
</dbReference>
<accession>A0AAV7YX06</accession>